<sequence length="365" mass="40407">MSIKQKKTQLVLGGLFSVVVLSGCSNLVTDHGLDYQTAESSDVELELPAGRYDISDKMIIPNEDRVAALNATGEFEAPRAPKPFLSMAYVPMVFGQYQVTYQIPASLEQSKKLITDYFSSLSGEEVVFNSVSDAQLVSAPIQLDSQGSLAKLWSSITRLKPTQYRVTANFAQQSAAVDVSVSVVAIDAEGREENVDLTLNETIASQMVNAWSHMSRDLTVETVLLSNQSKEPVLKSRIWTNRDDKLALYLGKEADAASVDQYIRSTSGIHITNDMPKELALVPQNELAKVGDIVDFKVPLGALSENKDVILFKVRRRNLDDVPWTERSYPYQLIRQQEGYFLTVDTSATDNPALTSYRILSLLAK</sequence>
<keyword evidence="2" id="KW-1185">Reference proteome</keyword>
<evidence type="ECO:0000313" key="2">
    <source>
        <dbReference type="Proteomes" id="UP000295729"/>
    </source>
</evidence>
<reference evidence="1 2" key="1">
    <citation type="submission" date="2019-03" db="EMBL/GenBank/DDBJ databases">
        <title>Genomic Encyclopedia of Type Strains, Phase IV (KMG-IV): sequencing the most valuable type-strain genomes for metagenomic binning, comparative biology and taxonomic classification.</title>
        <authorList>
            <person name="Goeker M."/>
        </authorList>
    </citation>
    <scope>NUCLEOTIDE SEQUENCE [LARGE SCALE GENOMIC DNA]</scope>
    <source>
        <strain evidence="1 2">DSM 5604</strain>
    </source>
</reference>
<dbReference type="AlphaFoldDB" id="A0A4R6XCK9"/>
<protein>
    <submittedName>
        <fullName evidence="1">Uncharacterized protein</fullName>
    </submittedName>
</protein>
<evidence type="ECO:0000313" key="1">
    <source>
        <dbReference type="EMBL" id="TDR15294.1"/>
    </source>
</evidence>
<dbReference type="RefSeq" id="WP_133559915.1">
    <property type="nucleotide sequence ID" value="NZ_SNZA01000001.1"/>
</dbReference>
<accession>A0A4R6XCK9</accession>
<organism evidence="1 2">
    <name type="scientific">Marinomonas communis</name>
    <dbReference type="NCBI Taxonomy" id="28254"/>
    <lineage>
        <taxon>Bacteria</taxon>
        <taxon>Pseudomonadati</taxon>
        <taxon>Pseudomonadota</taxon>
        <taxon>Gammaproteobacteria</taxon>
        <taxon>Oceanospirillales</taxon>
        <taxon>Oceanospirillaceae</taxon>
        <taxon>Marinomonas</taxon>
    </lineage>
</organism>
<name>A0A4R6XCK9_9GAMM</name>
<dbReference type="OrthoDB" id="6096143at2"/>
<gene>
    <name evidence="1" type="ORF">C8D85_0655</name>
</gene>
<dbReference type="PROSITE" id="PS51257">
    <property type="entry name" value="PROKAR_LIPOPROTEIN"/>
    <property type="match status" value="1"/>
</dbReference>
<proteinExistence type="predicted"/>
<dbReference type="EMBL" id="SNZA01000001">
    <property type="protein sequence ID" value="TDR15294.1"/>
    <property type="molecule type" value="Genomic_DNA"/>
</dbReference>
<dbReference type="Proteomes" id="UP000295729">
    <property type="component" value="Unassembled WGS sequence"/>
</dbReference>
<comment type="caution">
    <text evidence="1">The sequence shown here is derived from an EMBL/GenBank/DDBJ whole genome shotgun (WGS) entry which is preliminary data.</text>
</comment>